<evidence type="ECO:0000256" key="2">
    <source>
        <dbReference type="SAM" id="Phobius"/>
    </source>
</evidence>
<sequence>MKAKFLKCIFFIISFFVCVNFHAQKYDEDYYESLRTKYEDLKENDVRALPFIKKLLSKAKKEKYYRMLVTGYIDALYSSPDVTEKLKYADSTIWAAHLSKTPGLISNAYLSKGSVYYFNLKKYQLALDEYLKAYEYSQKIDDYERNKIIYFIGVVKSYVGYYNEALLHFKTTSSFFESELKKPDLYPNIIFNHKRGYYNSVHQMIICYRNLGNYKAADSLINIGLKGTANDKEYYLEYTYFQKENGIKEYRKKEYLRSIASLQKALPPLRELNDFAWLAVDYFYTGKSYLGSHDIAQGIVYLQKVDSIFNKNNFVLPELRENYELLINHYKKEGNVDRELYFTKQLLRADGIINKDFAYLSSKIHKEYDTKTLLEERSRLEKRSSLGIGTSISLGIIVLILIIVLIHKFVKTKENKEKYRLSEQKILDKAKEEMMPEPSKTKEGYKFDLDKNIINDIFLKLKNFEDKEEFIESGLTLNKLATRFDTNSSYLSQVINEYKGTNFNRYLGELRIHYITKKLYEDKKFLNYKIETLAEECGIASRTNFSNLFREINGMRPTDFIKKRRKDIDAE</sequence>
<feature type="domain" description="HTH araC/xylS-type" evidence="4">
    <location>
        <begin position="468"/>
        <end position="563"/>
    </location>
</feature>
<keyword evidence="2" id="KW-0812">Transmembrane</keyword>
<keyword evidence="1" id="KW-0238">DNA-binding</keyword>
<feature type="chain" id="PRO_5042014168" evidence="3">
    <location>
        <begin position="24"/>
        <end position="571"/>
    </location>
</feature>
<organism evidence="5 6">
    <name type="scientific">Chryseobacterium indologenes</name>
    <name type="common">Flavobacterium indologenes</name>
    <dbReference type="NCBI Taxonomy" id="253"/>
    <lineage>
        <taxon>Bacteria</taxon>
        <taxon>Pseudomonadati</taxon>
        <taxon>Bacteroidota</taxon>
        <taxon>Flavobacteriia</taxon>
        <taxon>Flavobacteriales</taxon>
        <taxon>Weeksellaceae</taxon>
        <taxon>Chryseobacterium group</taxon>
        <taxon>Chryseobacterium</taxon>
    </lineage>
</organism>
<dbReference type="EMBL" id="CP033930">
    <property type="protein sequence ID" value="AZB16501.1"/>
    <property type="molecule type" value="Genomic_DNA"/>
</dbReference>
<reference evidence="5 6" key="1">
    <citation type="submission" date="2018-11" db="EMBL/GenBank/DDBJ databases">
        <title>Proposal to divide the Flavobacteriaceae and reorganize its genera based on Amino Acid Identity values calculated from whole genome sequences.</title>
        <authorList>
            <person name="Nicholson A.C."/>
            <person name="Gulvik C.A."/>
            <person name="Whitney A.M."/>
            <person name="Humrighouse B.W."/>
            <person name="Bell M."/>
            <person name="Holmes B."/>
            <person name="Steigerwalt A.G."/>
            <person name="Villarma A."/>
            <person name="Sheth M."/>
            <person name="Batra D."/>
            <person name="Pryor J."/>
            <person name="Bernardet J.-F."/>
            <person name="Hugo C."/>
            <person name="Kampfer P."/>
            <person name="Newman J."/>
            <person name="McQuiston J.R."/>
        </authorList>
    </citation>
    <scope>NUCLEOTIDE SEQUENCE [LARGE SCALE GENOMIC DNA]</scope>
    <source>
        <strain evidence="5 6">H5559</strain>
    </source>
</reference>
<dbReference type="SUPFAM" id="SSF48452">
    <property type="entry name" value="TPR-like"/>
    <property type="match status" value="1"/>
</dbReference>
<proteinExistence type="predicted"/>
<dbReference type="Gene3D" id="1.25.40.10">
    <property type="entry name" value="Tetratricopeptide repeat domain"/>
    <property type="match status" value="1"/>
</dbReference>
<name>A0AAD0YTW0_CHRID</name>
<keyword evidence="2" id="KW-0472">Membrane</keyword>
<dbReference type="Gene3D" id="1.10.10.60">
    <property type="entry name" value="Homeodomain-like"/>
    <property type="match status" value="2"/>
</dbReference>
<keyword evidence="3" id="KW-0732">Signal</keyword>
<dbReference type="InterPro" id="IPR011990">
    <property type="entry name" value="TPR-like_helical_dom_sf"/>
</dbReference>
<dbReference type="SMART" id="SM00342">
    <property type="entry name" value="HTH_ARAC"/>
    <property type="match status" value="1"/>
</dbReference>
<evidence type="ECO:0000256" key="1">
    <source>
        <dbReference type="ARBA" id="ARBA00023125"/>
    </source>
</evidence>
<dbReference type="Proteomes" id="UP000269015">
    <property type="component" value="Chromosome"/>
</dbReference>
<dbReference type="GO" id="GO:0003700">
    <property type="term" value="F:DNA-binding transcription factor activity"/>
    <property type="evidence" value="ECO:0007669"/>
    <property type="project" value="InterPro"/>
</dbReference>
<dbReference type="Pfam" id="PF12833">
    <property type="entry name" value="HTH_18"/>
    <property type="match status" value="1"/>
</dbReference>
<dbReference type="PANTHER" id="PTHR43280">
    <property type="entry name" value="ARAC-FAMILY TRANSCRIPTIONAL REGULATOR"/>
    <property type="match status" value="1"/>
</dbReference>
<feature type="transmembrane region" description="Helical" evidence="2">
    <location>
        <begin position="386"/>
        <end position="410"/>
    </location>
</feature>
<dbReference type="PANTHER" id="PTHR43280:SF34">
    <property type="entry name" value="ARAC-FAMILY TRANSCRIPTIONAL REGULATOR"/>
    <property type="match status" value="1"/>
</dbReference>
<evidence type="ECO:0000313" key="6">
    <source>
        <dbReference type="Proteomes" id="UP000269015"/>
    </source>
</evidence>
<protein>
    <submittedName>
        <fullName evidence="5">AraC family transcriptional regulator</fullName>
    </submittedName>
</protein>
<keyword evidence="2" id="KW-1133">Transmembrane helix</keyword>
<accession>A0AAD0YTW0</accession>
<evidence type="ECO:0000256" key="3">
    <source>
        <dbReference type="SAM" id="SignalP"/>
    </source>
</evidence>
<evidence type="ECO:0000313" key="5">
    <source>
        <dbReference type="EMBL" id="AZB16501.1"/>
    </source>
</evidence>
<dbReference type="PROSITE" id="PS01124">
    <property type="entry name" value="HTH_ARAC_FAMILY_2"/>
    <property type="match status" value="1"/>
</dbReference>
<dbReference type="GO" id="GO:0043565">
    <property type="term" value="F:sequence-specific DNA binding"/>
    <property type="evidence" value="ECO:0007669"/>
    <property type="project" value="InterPro"/>
</dbReference>
<gene>
    <name evidence="5" type="ORF">EG352_01275</name>
</gene>
<dbReference type="InterPro" id="IPR018060">
    <property type="entry name" value="HTH_AraC"/>
</dbReference>
<feature type="signal peptide" evidence="3">
    <location>
        <begin position="1"/>
        <end position="23"/>
    </location>
</feature>
<dbReference type="AlphaFoldDB" id="A0AAD0YTW0"/>
<evidence type="ECO:0000259" key="4">
    <source>
        <dbReference type="PROSITE" id="PS01124"/>
    </source>
</evidence>